<dbReference type="InterPro" id="IPR019810">
    <property type="entry name" value="Citrate_synthase_AS"/>
</dbReference>
<dbReference type="InterPro" id="IPR036969">
    <property type="entry name" value="Citrate_synthase_sf"/>
</dbReference>
<protein>
    <recommendedName>
        <fullName evidence="5 7">Citrate synthase</fullName>
    </recommendedName>
</protein>
<accession>A0AAV5GC80</accession>
<evidence type="ECO:0000256" key="4">
    <source>
        <dbReference type="ARBA" id="ARBA00022679"/>
    </source>
</evidence>
<organism evidence="8 9">
    <name type="scientific">Rhodotorula paludigena</name>
    <dbReference type="NCBI Taxonomy" id="86838"/>
    <lineage>
        <taxon>Eukaryota</taxon>
        <taxon>Fungi</taxon>
        <taxon>Dikarya</taxon>
        <taxon>Basidiomycota</taxon>
        <taxon>Pucciniomycotina</taxon>
        <taxon>Microbotryomycetes</taxon>
        <taxon>Sporidiobolales</taxon>
        <taxon>Sporidiobolaceae</taxon>
        <taxon>Rhodotorula</taxon>
    </lineage>
</organism>
<evidence type="ECO:0000256" key="6">
    <source>
        <dbReference type="PIRSR" id="PIRSR001369-1"/>
    </source>
</evidence>
<evidence type="ECO:0000256" key="7">
    <source>
        <dbReference type="RuleBase" id="RU000441"/>
    </source>
</evidence>
<dbReference type="Pfam" id="PF00285">
    <property type="entry name" value="Citrate_synt"/>
    <property type="match status" value="1"/>
</dbReference>
<keyword evidence="4 5" id="KW-0808">Transferase</keyword>
<dbReference type="AlphaFoldDB" id="A0AAV5GC80"/>
<dbReference type="FunFam" id="1.10.580.10:FF:000005">
    <property type="entry name" value="Citrate synthase"/>
    <property type="match status" value="1"/>
</dbReference>
<feature type="active site" evidence="6">
    <location>
        <position position="340"/>
    </location>
</feature>
<evidence type="ECO:0000313" key="8">
    <source>
        <dbReference type="EMBL" id="GJN88074.1"/>
    </source>
</evidence>
<comment type="caution">
    <text evidence="8">The sequence shown here is derived from an EMBL/GenBank/DDBJ whole genome shotgun (WGS) entry which is preliminary data.</text>
</comment>
<evidence type="ECO:0000256" key="5">
    <source>
        <dbReference type="PIRNR" id="PIRNR001369"/>
    </source>
</evidence>
<name>A0AAV5GC80_9BASI</name>
<dbReference type="PANTHER" id="PTHR42871:SF1">
    <property type="entry name" value="CITRATE SYNTHASE"/>
    <property type="match status" value="1"/>
</dbReference>
<dbReference type="GO" id="GO:0032787">
    <property type="term" value="P:monocarboxylic acid metabolic process"/>
    <property type="evidence" value="ECO:0007669"/>
    <property type="project" value="UniProtKB-ARBA"/>
</dbReference>
<dbReference type="GO" id="GO:0006099">
    <property type="term" value="P:tricarboxylic acid cycle"/>
    <property type="evidence" value="ECO:0007669"/>
    <property type="project" value="UniProtKB-KW"/>
</dbReference>
<dbReference type="PROSITE" id="PS00480">
    <property type="entry name" value="CITRATE_SYNTHASE"/>
    <property type="match status" value="1"/>
</dbReference>
<dbReference type="PANTHER" id="PTHR42871">
    <property type="entry name" value="CITRATE SYNTHASE"/>
    <property type="match status" value="1"/>
</dbReference>
<dbReference type="Proteomes" id="UP001342314">
    <property type="component" value="Unassembled WGS sequence"/>
</dbReference>
<feature type="active site" evidence="6">
    <location>
        <position position="396"/>
    </location>
</feature>
<dbReference type="PRINTS" id="PR00143">
    <property type="entry name" value="CITRTSNTHASE"/>
</dbReference>
<dbReference type="SUPFAM" id="SSF48256">
    <property type="entry name" value="Citrate synthase"/>
    <property type="match status" value="1"/>
</dbReference>
<comment type="pathway">
    <text evidence="1">Carbohydrate metabolism.</text>
</comment>
<sequence>MVTTAQKAPEHSLTITDNRTGKTIVVPIERNSIPATALKKLARKQDAQQGDKLEDEVEGGLRVYDPGFMNTAVVQSRITFIDGEKGILRHRGYPIEQLAEKSSFLETAYLLLYGELPTKSQYTLFSNEVLHHTFVHRDLQEIMGSFRHDAHPMAMLESAFAALGAYAPEANPSLVGQNIYTNARTSEASLQLMDKQIFRLLGKAITVAAMAYRMRMGRQFVKPPAGLSYTESFLYMMDHLNEGSSYRPHPTIVKALDTLFLLHADHEMNASCAAVLQVGSTLVDPYSAIAAGCAALYGPLHGGANEAVVRMLVSIGSVENVPAFIEKVKRKEAVLSGFGHRIYRSTDPRSTIIRKVAEDIFAITGRDPLLDTALALRDAALSDPYFKERRLYPNVDFFSGLIYRALGFPTDYFPILFALPRIAGWLAHWRQMMLSPQGVKIWRPRQVYVGEGERAYVPLKERKERKVERGAEPSVVNHPTSTRVFLARESKL</sequence>
<evidence type="ECO:0000313" key="9">
    <source>
        <dbReference type="Proteomes" id="UP001342314"/>
    </source>
</evidence>
<dbReference type="InterPro" id="IPR016142">
    <property type="entry name" value="Citrate_synth-like_lrg_a-sub"/>
</dbReference>
<dbReference type="Gene3D" id="1.10.580.10">
    <property type="entry name" value="Citrate Synthase, domain 1"/>
    <property type="match status" value="1"/>
</dbReference>
<dbReference type="InterPro" id="IPR024176">
    <property type="entry name" value="Citrate_synthase_bac-typ"/>
</dbReference>
<reference evidence="8 9" key="1">
    <citation type="submission" date="2021-12" db="EMBL/GenBank/DDBJ databases">
        <title>High titer production of polyol ester of fatty acids by Rhodotorula paludigena BS15 towards product separation-free biomass refinery.</title>
        <authorList>
            <person name="Mano J."/>
            <person name="Ono H."/>
            <person name="Tanaka T."/>
            <person name="Naito K."/>
            <person name="Sushida H."/>
            <person name="Ike M."/>
            <person name="Tokuyasu K."/>
            <person name="Kitaoka M."/>
        </authorList>
    </citation>
    <scope>NUCLEOTIDE SEQUENCE [LARGE SCALE GENOMIC DNA]</scope>
    <source>
        <strain evidence="8 9">BS15</strain>
    </source>
</reference>
<evidence type="ECO:0000256" key="1">
    <source>
        <dbReference type="ARBA" id="ARBA00005007"/>
    </source>
</evidence>
<dbReference type="InterPro" id="IPR016143">
    <property type="entry name" value="Citrate_synth-like_sm_a-sub"/>
</dbReference>
<dbReference type="FunFam" id="1.10.230.10:FF:000002">
    <property type="entry name" value="Citrate synthase"/>
    <property type="match status" value="1"/>
</dbReference>
<keyword evidence="9" id="KW-1185">Reference proteome</keyword>
<gene>
    <name evidence="8" type="ORF">Rhopal_001030-T1</name>
</gene>
<evidence type="ECO:0000256" key="3">
    <source>
        <dbReference type="ARBA" id="ARBA00022532"/>
    </source>
</evidence>
<comment type="similarity">
    <text evidence="2 5 7">Belongs to the citrate synthase family.</text>
</comment>
<dbReference type="GO" id="GO:0046912">
    <property type="term" value="F:acyltransferase activity, acyl groups converted into alkyl on transfer"/>
    <property type="evidence" value="ECO:0007669"/>
    <property type="project" value="InterPro"/>
</dbReference>
<dbReference type="EMBL" id="BQKY01000002">
    <property type="protein sequence ID" value="GJN88074.1"/>
    <property type="molecule type" value="Genomic_DNA"/>
</dbReference>
<proteinExistence type="inferred from homology"/>
<keyword evidence="3" id="KW-0816">Tricarboxylic acid cycle</keyword>
<evidence type="ECO:0000256" key="2">
    <source>
        <dbReference type="ARBA" id="ARBA00010566"/>
    </source>
</evidence>
<dbReference type="InterPro" id="IPR002020">
    <property type="entry name" value="Citrate_synthase"/>
</dbReference>
<dbReference type="PIRSF" id="PIRSF001369">
    <property type="entry name" value="Citrate_synth"/>
    <property type="match status" value="1"/>
</dbReference>
<dbReference type="Gene3D" id="1.10.230.10">
    <property type="entry name" value="Cytochrome P450-Terp, domain 2"/>
    <property type="match status" value="1"/>
</dbReference>